<accession>A0A0C3AAM5</accession>
<keyword evidence="2" id="KW-1185">Reference proteome</keyword>
<evidence type="ECO:0000313" key="2">
    <source>
        <dbReference type="Proteomes" id="UP000053989"/>
    </source>
</evidence>
<sequence>SDNVDDEPAEVLPTCGETLQAMLLLRRYTKGLNDPLARSVEMTLGSFARRTRTEDMQNMKDTKITSYY</sequence>
<gene>
    <name evidence="1" type="ORF">SCLCIDRAFT_62949</name>
</gene>
<dbReference type="AlphaFoldDB" id="A0A0C3AAM5"/>
<reference evidence="1 2" key="1">
    <citation type="submission" date="2014-04" db="EMBL/GenBank/DDBJ databases">
        <authorList>
            <consortium name="DOE Joint Genome Institute"/>
            <person name="Kuo A."/>
            <person name="Kohler A."/>
            <person name="Nagy L.G."/>
            <person name="Floudas D."/>
            <person name="Copeland A."/>
            <person name="Barry K.W."/>
            <person name="Cichocki N."/>
            <person name="Veneault-Fourrey C."/>
            <person name="LaButti K."/>
            <person name="Lindquist E.A."/>
            <person name="Lipzen A."/>
            <person name="Lundell T."/>
            <person name="Morin E."/>
            <person name="Murat C."/>
            <person name="Sun H."/>
            <person name="Tunlid A."/>
            <person name="Henrissat B."/>
            <person name="Grigoriev I.V."/>
            <person name="Hibbett D.S."/>
            <person name="Martin F."/>
            <person name="Nordberg H.P."/>
            <person name="Cantor M.N."/>
            <person name="Hua S.X."/>
        </authorList>
    </citation>
    <scope>NUCLEOTIDE SEQUENCE [LARGE SCALE GENOMIC DNA]</scope>
    <source>
        <strain evidence="1 2">Foug A</strain>
    </source>
</reference>
<feature type="non-terminal residue" evidence="1">
    <location>
        <position position="1"/>
    </location>
</feature>
<dbReference type="OrthoDB" id="162969at2759"/>
<reference evidence="2" key="2">
    <citation type="submission" date="2015-01" db="EMBL/GenBank/DDBJ databases">
        <title>Evolutionary Origins and Diversification of the Mycorrhizal Mutualists.</title>
        <authorList>
            <consortium name="DOE Joint Genome Institute"/>
            <consortium name="Mycorrhizal Genomics Consortium"/>
            <person name="Kohler A."/>
            <person name="Kuo A."/>
            <person name="Nagy L.G."/>
            <person name="Floudas D."/>
            <person name="Copeland A."/>
            <person name="Barry K.W."/>
            <person name="Cichocki N."/>
            <person name="Veneault-Fourrey C."/>
            <person name="LaButti K."/>
            <person name="Lindquist E.A."/>
            <person name="Lipzen A."/>
            <person name="Lundell T."/>
            <person name="Morin E."/>
            <person name="Murat C."/>
            <person name="Riley R."/>
            <person name="Ohm R."/>
            <person name="Sun H."/>
            <person name="Tunlid A."/>
            <person name="Henrissat B."/>
            <person name="Grigoriev I.V."/>
            <person name="Hibbett D.S."/>
            <person name="Martin F."/>
        </authorList>
    </citation>
    <scope>NUCLEOTIDE SEQUENCE [LARGE SCALE GENOMIC DNA]</scope>
    <source>
        <strain evidence="2">Foug A</strain>
    </source>
</reference>
<protein>
    <submittedName>
        <fullName evidence="1">Uncharacterized protein</fullName>
    </submittedName>
</protein>
<feature type="non-terminal residue" evidence="1">
    <location>
        <position position="68"/>
    </location>
</feature>
<dbReference type="Proteomes" id="UP000053989">
    <property type="component" value="Unassembled WGS sequence"/>
</dbReference>
<dbReference type="InParanoid" id="A0A0C3AAM5"/>
<dbReference type="HOGENOM" id="CLU_204941_0_0_1"/>
<name>A0A0C3AAM5_9AGAM</name>
<organism evidence="1 2">
    <name type="scientific">Scleroderma citrinum Foug A</name>
    <dbReference type="NCBI Taxonomy" id="1036808"/>
    <lineage>
        <taxon>Eukaryota</taxon>
        <taxon>Fungi</taxon>
        <taxon>Dikarya</taxon>
        <taxon>Basidiomycota</taxon>
        <taxon>Agaricomycotina</taxon>
        <taxon>Agaricomycetes</taxon>
        <taxon>Agaricomycetidae</taxon>
        <taxon>Boletales</taxon>
        <taxon>Sclerodermatineae</taxon>
        <taxon>Sclerodermataceae</taxon>
        <taxon>Scleroderma</taxon>
    </lineage>
</organism>
<proteinExistence type="predicted"/>
<dbReference type="EMBL" id="KN822046">
    <property type="protein sequence ID" value="KIM61967.1"/>
    <property type="molecule type" value="Genomic_DNA"/>
</dbReference>
<evidence type="ECO:0000313" key="1">
    <source>
        <dbReference type="EMBL" id="KIM61967.1"/>
    </source>
</evidence>